<comment type="caution">
    <text evidence="1">The sequence shown here is derived from an EMBL/GenBank/DDBJ whole genome shotgun (WGS) entry which is preliminary data.</text>
</comment>
<evidence type="ECO:0000313" key="2">
    <source>
        <dbReference type="Proteomes" id="UP001500393"/>
    </source>
</evidence>
<organism evidence="1 2">
    <name type="scientific">Kribbella sancticallisti</name>
    <dbReference type="NCBI Taxonomy" id="460087"/>
    <lineage>
        <taxon>Bacteria</taxon>
        <taxon>Bacillati</taxon>
        <taxon>Actinomycetota</taxon>
        <taxon>Actinomycetes</taxon>
        <taxon>Propionibacteriales</taxon>
        <taxon>Kribbellaceae</taxon>
        <taxon>Kribbella</taxon>
    </lineage>
</organism>
<name>A0ABP4QGZ9_9ACTN</name>
<protein>
    <submittedName>
        <fullName evidence="1">Uncharacterized protein</fullName>
    </submittedName>
</protein>
<proteinExistence type="predicted"/>
<keyword evidence="2" id="KW-1185">Reference proteome</keyword>
<sequence length="102" mass="10683">MLPITVINEVACGGRVAFIGFDTSQTLTPADGQRGHCEPKIQHKVSGPAQRVFSGSFSDFFAGSCNACGGRPDRTSEPGGCPDPRADSHQAYSFPEVLGAVI</sequence>
<gene>
    <name evidence="1" type="ORF">GCM10009789_75950</name>
</gene>
<dbReference type="Proteomes" id="UP001500393">
    <property type="component" value="Unassembled WGS sequence"/>
</dbReference>
<reference evidence="2" key="1">
    <citation type="journal article" date="2019" name="Int. J. Syst. Evol. Microbiol.">
        <title>The Global Catalogue of Microorganisms (GCM) 10K type strain sequencing project: providing services to taxonomists for standard genome sequencing and annotation.</title>
        <authorList>
            <consortium name="The Broad Institute Genomics Platform"/>
            <consortium name="The Broad Institute Genome Sequencing Center for Infectious Disease"/>
            <person name="Wu L."/>
            <person name="Ma J."/>
        </authorList>
    </citation>
    <scope>NUCLEOTIDE SEQUENCE [LARGE SCALE GENOMIC DNA]</scope>
    <source>
        <strain evidence="2">JCM 14969</strain>
    </source>
</reference>
<evidence type="ECO:0000313" key="1">
    <source>
        <dbReference type="EMBL" id="GAA1610417.1"/>
    </source>
</evidence>
<accession>A0ABP4QGZ9</accession>
<dbReference type="EMBL" id="BAAAOS010000058">
    <property type="protein sequence ID" value="GAA1610417.1"/>
    <property type="molecule type" value="Genomic_DNA"/>
</dbReference>